<comment type="caution">
    <text evidence="2">The sequence shown here is derived from an EMBL/GenBank/DDBJ whole genome shotgun (WGS) entry which is preliminary data.</text>
</comment>
<name>A0A9N9LH84_9HELO</name>
<dbReference type="EMBL" id="CAJVRM010000041">
    <property type="protein sequence ID" value="CAG8972294.1"/>
    <property type="molecule type" value="Genomic_DNA"/>
</dbReference>
<sequence length="119" mass="14527">MSNPQPSSHHHHRHTSSNPSAHYYPTSSHHASSKHHSHPLYIYLSRDENSAYAPRDKILDPRTEKYIDLERYKEIERERDARGERYLWEEGREERERELRRVWGREGKLGRRRAREWGW</sequence>
<keyword evidence="3" id="KW-1185">Reference proteome</keyword>
<protein>
    <submittedName>
        <fullName evidence="2">Uncharacterized protein</fullName>
    </submittedName>
</protein>
<gene>
    <name evidence="2" type="ORF">HYALB_00001695</name>
</gene>
<dbReference type="Proteomes" id="UP000701801">
    <property type="component" value="Unassembled WGS sequence"/>
</dbReference>
<feature type="region of interest" description="Disordered" evidence="1">
    <location>
        <begin position="1"/>
        <end position="40"/>
    </location>
</feature>
<accession>A0A9N9LH84</accession>
<evidence type="ECO:0000256" key="1">
    <source>
        <dbReference type="SAM" id="MobiDB-lite"/>
    </source>
</evidence>
<evidence type="ECO:0000313" key="2">
    <source>
        <dbReference type="EMBL" id="CAG8972294.1"/>
    </source>
</evidence>
<evidence type="ECO:0000313" key="3">
    <source>
        <dbReference type="Proteomes" id="UP000701801"/>
    </source>
</evidence>
<reference evidence="2" key="1">
    <citation type="submission" date="2021-07" db="EMBL/GenBank/DDBJ databases">
        <authorList>
            <person name="Durling M."/>
        </authorList>
    </citation>
    <scope>NUCLEOTIDE SEQUENCE</scope>
</reference>
<dbReference type="AlphaFoldDB" id="A0A9N9LH84"/>
<organism evidence="2 3">
    <name type="scientific">Hymenoscyphus albidus</name>
    <dbReference type="NCBI Taxonomy" id="595503"/>
    <lineage>
        <taxon>Eukaryota</taxon>
        <taxon>Fungi</taxon>
        <taxon>Dikarya</taxon>
        <taxon>Ascomycota</taxon>
        <taxon>Pezizomycotina</taxon>
        <taxon>Leotiomycetes</taxon>
        <taxon>Helotiales</taxon>
        <taxon>Helotiaceae</taxon>
        <taxon>Hymenoscyphus</taxon>
    </lineage>
</organism>
<proteinExistence type="predicted"/>